<name>A0A5C9A3Y0_9GAMM</name>
<dbReference type="SUPFAM" id="SSF46689">
    <property type="entry name" value="Homeodomain-like"/>
    <property type="match status" value="2"/>
</dbReference>
<keyword evidence="8" id="KW-1185">Reference proteome</keyword>
<dbReference type="InterPro" id="IPR036271">
    <property type="entry name" value="Tet_transcr_reg_TetR-rel_C_sf"/>
</dbReference>
<proteinExistence type="predicted"/>
<evidence type="ECO:0000259" key="6">
    <source>
        <dbReference type="PROSITE" id="PS50977"/>
    </source>
</evidence>
<keyword evidence="5" id="KW-0175">Coiled coil</keyword>
<keyword evidence="3" id="KW-0804">Transcription</keyword>
<comment type="caution">
    <text evidence="7">The sequence shown here is derived from an EMBL/GenBank/DDBJ whole genome shotgun (WGS) entry which is preliminary data.</text>
</comment>
<accession>A0A5C9A3Y0</accession>
<dbReference type="Gene3D" id="1.10.357.10">
    <property type="entry name" value="Tetracycline Repressor, domain 2"/>
    <property type="match status" value="2"/>
</dbReference>
<dbReference type="Proteomes" id="UP000321933">
    <property type="component" value="Unassembled WGS sequence"/>
</dbReference>
<dbReference type="EMBL" id="VRYZ01000001">
    <property type="protein sequence ID" value="TXS94480.1"/>
    <property type="molecule type" value="Genomic_DNA"/>
</dbReference>
<dbReference type="PANTHER" id="PTHR47506:SF6">
    <property type="entry name" value="HTH-TYPE TRANSCRIPTIONAL REPRESSOR NEMR"/>
    <property type="match status" value="1"/>
</dbReference>
<dbReference type="Pfam" id="PF00440">
    <property type="entry name" value="TetR_N"/>
    <property type="match status" value="2"/>
</dbReference>
<dbReference type="SUPFAM" id="SSF48498">
    <property type="entry name" value="Tetracyclin repressor-like, C-terminal domain"/>
    <property type="match status" value="1"/>
</dbReference>
<reference evidence="7 8" key="1">
    <citation type="submission" date="2019-08" db="EMBL/GenBank/DDBJ databases">
        <title>Parahaliea maris sp. nov., isolated from the surface seawater.</title>
        <authorList>
            <person name="Liu Y."/>
        </authorList>
    </citation>
    <scope>NUCLEOTIDE SEQUENCE [LARGE SCALE GENOMIC DNA]</scope>
    <source>
        <strain evidence="7 8">S2-26</strain>
    </source>
</reference>
<gene>
    <name evidence="7" type="ORF">FVW59_00740</name>
</gene>
<dbReference type="GO" id="GO:0003677">
    <property type="term" value="F:DNA binding"/>
    <property type="evidence" value="ECO:0007669"/>
    <property type="project" value="UniProtKB-UniRule"/>
</dbReference>
<dbReference type="RefSeq" id="WP_148062336.1">
    <property type="nucleotide sequence ID" value="NZ_VRYZ01000001.1"/>
</dbReference>
<feature type="DNA-binding region" description="H-T-H motif" evidence="4">
    <location>
        <begin position="249"/>
        <end position="268"/>
    </location>
</feature>
<feature type="domain" description="HTH tetR-type" evidence="6">
    <location>
        <begin position="18"/>
        <end position="78"/>
    </location>
</feature>
<dbReference type="AlphaFoldDB" id="A0A5C9A3Y0"/>
<evidence type="ECO:0000313" key="8">
    <source>
        <dbReference type="Proteomes" id="UP000321933"/>
    </source>
</evidence>
<evidence type="ECO:0000313" key="7">
    <source>
        <dbReference type="EMBL" id="TXS94480.1"/>
    </source>
</evidence>
<dbReference type="Gene3D" id="1.10.10.60">
    <property type="entry name" value="Homeodomain-like"/>
    <property type="match status" value="2"/>
</dbReference>
<evidence type="ECO:0000256" key="3">
    <source>
        <dbReference type="ARBA" id="ARBA00023163"/>
    </source>
</evidence>
<keyword evidence="1" id="KW-0805">Transcription regulation</keyword>
<dbReference type="PRINTS" id="PR00455">
    <property type="entry name" value="HTHTETR"/>
</dbReference>
<dbReference type="PANTHER" id="PTHR47506">
    <property type="entry name" value="TRANSCRIPTIONAL REGULATORY PROTEIN"/>
    <property type="match status" value="1"/>
</dbReference>
<feature type="coiled-coil region" evidence="5">
    <location>
        <begin position="61"/>
        <end position="88"/>
    </location>
</feature>
<dbReference type="InterPro" id="IPR001647">
    <property type="entry name" value="HTH_TetR"/>
</dbReference>
<feature type="domain" description="HTH tetR-type" evidence="6">
    <location>
        <begin position="226"/>
        <end position="286"/>
    </location>
</feature>
<dbReference type="InterPro" id="IPR009057">
    <property type="entry name" value="Homeodomain-like_sf"/>
</dbReference>
<dbReference type="Pfam" id="PF17932">
    <property type="entry name" value="TetR_C_24"/>
    <property type="match status" value="1"/>
</dbReference>
<evidence type="ECO:0000256" key="2">
    <source>
        <dbReference type="ARBA" id="ARBA00023125"/>
    </source>
</evidence>
<dbReference type="OrthoDB" id="5982141at2"/>
<feature type="DNA-binding region" description="H-T-H motif" evidence="4">
    <location>
        <begin position="41"/>
        <end position="60"/>
    </location>
</feature>
<dbReference type="PROSITE" id="PS50977">
    <property type="entry name" value="HTH_TETR_2"/>
    <property type="match status" value="2"/>
</dbReference>
<protein>
    <submittedName>
        <fullName evidence="7">TetR/AcrR family transcriptional regulator</fullName>
    </submittedName>
</protein>
<dbReference type="InterPro" id="IPR041490">
    <property type="entry name" value="KstR2_TetR_C"/>
</dbReference>
<evidence type="ECO:0000256" key="5">
    <source>
        <dbReference type="SAM" id="Coils"/>
    </source>
</evidence>
<organism evidence="7 8">
    <name type="scientific">Parahaliea aestuarii</name>
    <dbReference type="NCBI Taxonomy" id="1852021"/>
    <lineage>
        <taxon>Bacteria</taxon>
        <taxon>Pseudomonadati</taxon>
        <taxon>Pseudomonadota</taxon>
        <taxon>Gammaproteobacteria</taxon>
        <taxon>Cellvibrionales</taxon>
        <taxon>Halieaceae</taxon>
        <taxon>Parahaliea</taxon>
    </lineage>
</organism>
<sequence>MATAEKPENADKRTRRFEEKRDRILDAATVLINRHGLKGMTFVGVAEIVGLNTTSVTYYFKRKEQLAAAVLERSIERLEAMVDESARQPSARLRVRHYLELHFRHFAARRQGEEVPLASLSDIRALADPYREALIERYNNLFRSIRNFFGKPRSTREKLRQTAQTHVLAESLFWLPVWLRQYSVGDYERVGNRLWEVLDQGLAPASTPWQPKPLALDANALGSDGEGMPDNFMRVATRLINQLGYRGVSVERIAAELNVTKGSFYHHLEAKDDLVLECFSRSYGRVSLLQRAARDAGGDHWQQLQSTMAALLRDQLRGEDPLLRTTALQALPNEVRGDVLARSDRMARRFAGMLIDGISEGSVRAVDPLIASQVLMCMLNAAFELRNWAARQDLEDAVELYASTVCQGFFRD</sequence>
<keyword evidence="2 4" id="KW-0238">DNA-binding</keyword>
<evidence type="ECO:0000256" key="1">
    <source>
        <dbReference type="ARBA" id="ARBA00023015"/>
    </source>
</evidence>
<evidence type="ECO:0000256" key="4">
    <source>
        <dbReference type="PROSITE-ProRule" id="PRU00335"/>
    </source>
</evidence>